<evidence type="ECO:0000256" key="1">
    <source>
        <dbReference type="SAM" id="Phobius"/>
    </source>
</evidence>
<name>A0A2M9CU88_9BACT</name>
<dbReference type="Proteomes" id="UP000230000">
    <property type="component" value="Unassembled WGS sequence"/>
</dbReference>
<reference evidence="2 3" key="1">
    <citation type="submission" date="2017-11" db="EMBL/GenBank/DDBJ databases">
        <title>Genomic Encyclopedia of Archaeal and Bacterial Type Strains, Phase II (KMG-II): From Individual Species to Whole Genera.</title>
        <authorList>
            <person name="Goeker M."/>
        </authorList>
    </citation>
    <scope>NUCLEOTIDE SEQUENCE [LARGE SCALE GENOMIC DNA]</scope>
    <source>
        <strain evidence="2 3">DSM 27268</strain>
    </source>
</reference>
<protein>
    <submittedName>
        <fullName evidence="2">Uncharacterized protein</fullName>
    </submittedName>
</protein>
<keyword evidence="1" id="KW-1133">Transmembrane helix</keyword>
<organism evidence="2 3">
    <name type="scientific">Thermoflavifilum aggregans</name>
    <dbReference type="NCBI Taxonomy" id="454188"/>
    <lineage>
        <taxon>Bacteria</taxon>
        <taxon>Pseudomonadati</taxon>
        <taxon>Bacteroidota</taxon>
        <taxon>Chitinophagia</taxon>
        <taxon>Chitinophagales</taxon>
        <taxon>Chitinophagaceae</taxon>
        <taxon>Thermoflavifilum</taxon>
    </lineage>
</organism>
<evidence type="ECO:0000313" key="2">
    <source>
        <dbReference type="EMBL" id="PJJ75451.1"/>
    </source>
</evidence>
<feature type="transmembrane region" description="Helical" evidence="1">
    <location>
        <begin position="169"/>
        <end position="189"/>
    </location>
</feature>
<dbReference type="AlphaFoldDB" id="A0A2M9CU88"/>
<keyword evidence="1" id="KW-0812">Transmembrane</keyword>
<dbReference type="EMBL" id="PGFG01000001">
    <property type="protein sequence ID" value="PJJ75451.1"/>
    <property type="molecule type" value="Genomic_DNA"/>
</dbReference>
<proteinExistence type="predicted"/>
<keyword evidence="3" id="KW-1185">Reference proteome</keyword>
<comment type="caution">
    <text evidence="2">The sequence shown here is derived from an EMBL/GenBank/DDBJ whole genome shotgun (WGS) entry which is preliminary data.</text>
</comment>
<gene>
    <name evidence="2" type="ORF">BXY57_1028</name>
</gene>
<evidence type="ECO:0000313" key="3">
    <source>
        <dbReference type="Proteomes" id="UP000230000"/>
    </source>
</evidence>
<keyword evidence="1" id="KW-0472">Membrane</keyword>
<sequence>MGVLAFCILTLCLPFIAECQHLDTLASFTREDFQRQMAARHHAARNYRTWGYIGIATGIAGSALVQSPSHSSSALPTLVFAAGLGGGAWCFNKAIAENYEADKLDWESRIRFAGNDSLSQIQAQQAFRYFTRKARNSRRIGYIKLGISAALIGSGVDALSHQQNQLGDMVSVFTGAGLIAIGLIPGLLAPSSFHHAKMYEQTAADIIKTGHTLTAGSLSNSPMMQIQLDLTLSKKRKATYPH</sequence>
<accession>A0A2M9CU88</accession>
<dbReference type="RefSeq" id="WP_100314059.1">
    <property type="nucleotide sequence ID" value="NZ_PGFG01000001.1"/>
</dbReference>